<dbReference type="Pfam" id="PF00535">
    <property type="entry name" value="Glycos_transf_2"/>
    <property type="match status" value="1"/>
</dbReference>
<sequence>MSPLLSVVVPFYNVEEYLADCLESVQHQTLRDVEVLMVDDGSPDGSAEIARRFAAADDRFTLITQENQGLGPARNTGAAAATGTYLAFLDSDDVVPRYAYELMVGTLQETGSDLVAGAVRRLTSAGPRRSPMHTEMFRVTDKRTHVSRRPDLLGDRTAWNKVFRREFFREHGFAFPAGLYEDAPVTIPAHFLASAVDVLDDVVYYWREREGESQSITQRRTEPGNLEDRVRSTRAVTDFLKDRSPELWRAQLTSVLAGELPLYIDVAGDGGPEYRERLRAQVNEVLAETDAGMMRELTALKRLKYHFVSTGRTDELLTMLAYQQAQIFTADVVRRGDRWYGVYPFFDDPARGVPDELYDVTDELSFIGRADTAWWRDGRLHIAGHAYITRIPMTPPGEPESPAVRVWLQHTRSGATVELPAARVHRPDVSADARRAAADYDWAGFKVEVDPADLKAGKYRFLRSASLPGLKGFRTGNWELHAEVTAPGGLALRGPVGGPRRSDVRWANAWQAGRDLSIRPVTMPGDRFALQVRALTAQVTEARVEGDGIVLAGRLAGHRSGTGELRLDRRQGMDTVRLPAALDGGSFRAVIPAGAMASHSPDTAAGPSAWVAEGLDWDVSLALPGTAKPLRLTVADDVDLRHPLGSDELVVTRTKFGNLRIIERSLRPSVTSAAWGPDGRLVLRGELAGDDRPERMLVRLRGGGDTAEFPVSWDGARFTAEFDPTRVPQFGQLLPLAGGFWGFFVRVGAREVPVSVARSSLADLPPQEFAGLHELRLHTYQGDSLRLEVRTALADEERGVFGLKRIALREYPAFRRQPLRDLAVFESFRGRQYSDSPRAIYEEMVRRRPDLEYVWITLDGRYQAPEGARTVLQGSRAHFEALAQARYLVGNDPMPEWLDKRAGQFYLQTWHGTPLKRIGYDIERPQFKNAQDYLRRFSADVAQWDALVSPNPFSSPIMRRAFRFDGELLESGYPRNDLPVRGDAERASAVRKLLGVPEGKRVVLYAPTWRDDQARAGGYSMDLRFDLDAARAALSDDHVLLVRGHFNLGGGVTGADGRFVVDVSRYPDIAELYLVSDIMITDYSSVMFDFAVTGRPQLFFTYDLERYRDQLRGFYFDLEAESPGPLVATSDELIAAIRDVDDLTPGYADRYRAFQAKFCAWDDGNAAARAVDRILAGP</sequence>
<evidence type="ECO:0000256" key="6">
    <source>
        <dbReference type="ARBA" id="ARBA00023136"/>
    </source>
</evidence>
<dbReference type="PANTHER" id="PTHR37316">
    <property type="entry name" value="TEICHOIC ACID GLYCEROL-PHOSPHATE PRIMASE"/>
    <property type="match status" value="1"/>
</dbReference>
<evidence type="ECO:0000256" key="1">
    <source>
        <dbReference type="ARBA" id="ARBA00004202"/>
    </source>
</evidence>
<dbReference type="Gene3D" id="3.40.50.12580">
    <property type="match status" value="1"/>
</dbReference>
<keyword evidence="9" id="KW-1185">Reference proteome</keyword>
<evidence type="ECO:0000259" key="7">
    <source>
        <dbReference type="Pfam" id="PF00535"/>
    </source>
</evidence>
<evidence type="ECO:0000313" key="8">
    <source>
        <dbReference type="EMBL" id="MBW8484626.1"/>
    </source>
</evidence>
<organism evidence="8 9">
    <name type="scientific">Actinomadura parmotrematis</name>
    <dbReference type="NCBI Taxonomy" id="2864039"/>
    <lineage>
        <taxon>Bacteria</taxon>
        <taxon>Bacillati</taxon>
        <taxon>Actinomycetota</taxon>
        <taxon>Actinomycetes</taxon>
        <taxon>Streptosporangiales</taxon>
        <taxon>Thermomonosporaceae</taxon>
        <taxon>Actinomadura</taxon>
    </lineage>
</organism>
<name>A0ABS7FW14_9ACTN</name>
<proteinExistence type="inferred from homology"/>
<keyword evidence="3" id="KW-1003">Cell membrane</keyword>
<keyword evidence="5" id="KW-0777">Teichoic acid biosynthesis</keyword>
<comment type="caution">
    <text evidence="8">The sequence shown here is derived from an EMBL/GenBank/DDBJ whole genome shotgun (WGS) entry which is preliminary data.</text>
</comment>
<evidence type="ECO:0000256" key="2">
    <source>
        <dbReference type="ARBA" id="ARBA00010488"/>
    </source>
</evidence>
<comment type="subcellular location">
    <subcellularLocation>
        <location evidence="1">Cell membrane</location>
        <topology evidence="1">Peripheral membrane protein</topology>
    </subcellularLocation>
</comment>
<dbReference type="InterPro" id="IPR043149">
    <property type="entry name" value="TagF_N"/>
</dbReference>
<dbReference type="Gene3D" id="3.90.550.10">
    <property type="entry name" value="Spore Coat Polysaccharide Biosynthesis Protein SpsA, Chain A"/>
    <property type="match status" value="1"/>
</dbReference>
<gene>
    <name evidence="8" type="ORF">K1Y72_19740</name>
</gene>
<evidence type="ECO:0000256" key="4">
    <source>
        <dbReference type="ARBA" id="ARBA00022679"/>
    </source>
</evidence>
<dbReference type="SUPFAM" id="SSF53448">
    <property type="entry name" value="Nucleotide-diphospho-sugar transferases"/>
    <property type="match status" value="1"/>
</dbReference>
<dbReference type="InterPro" id="IPR001173">
    <property type="entry name" value="Glyco_trans_2-like"/>
</dbReference>
<dbReference type="SUPFAM" id="SSF53756">
    <property type="entry name" value="UDP-Glycosyltransferase/glycogen phosphorylase"/>
    <property type="match status" value="1"/>
</dbReference>
<evidence type="ECO:0000313" key="9">
    <source>
        <dbReference type="Proteomes" id="UP000774570"/>
    </source>
</evidence>
<dbReference type="PANTHER" id="PTHR37316:SF3">
    <property type="entry name" value="TEICHOIC ACID GLYCEROL-PHOSPHATE TRANSFERASE"/>
    <property type="match status" value="1"/>
</dbReference>
<accession>A0ABS7FW14</accession>
<dbReference type="CDD" id="cd00761">
    <property type="entry name" value="Glyco_tranf_GTA_type"/>
    <property type="match status" value="1"/>
</dbReference>
<dbReference type="Gene3D" id="3.40.50.11820">
    <property type="match status" value="1"/>
</dbReference>
<reference evidence="8 9" key="1">
    <citation type="submission" date="2021-07" db="EMBL/GenBank/DDBJ databases">
        <title>Actinomadura sp. PM05-2 isolated from lichen.</title>
        <authorList>
            <person name="Somphong A."/>
            <person name="Phongsopitanun W."/>
            <person name="Tanasupawat S."/>
            <person name="Peongsungnone V."/>
        </authorList>
    </citation>
    <scope>NUCLEOTIDE SEQUENCE [LARGE SCALE GENOMIC DNA]</scope>
    <source>
        <strain evidence="8 9">PM05-2</strain>
    </source>
</reference>
<dbReference type="RefSeq" id="WP_220167863.1">
    <property type="nucleotide sequence ID" value="NZ_JAIBOA010000012.1"/>
</dbReference>
<evidence type="ECO:0000256" key="5">
    <source>
        <dbReference type="ARBA" id="ARBA00022944"/>
    </source>
</evidence>
<dbReference type="Pfam" id="PF04464">
    <property type="entry name" value="Glyphos_transf"/>
    <property type="match status" value="1"/>
</dbReference>
<evidence type="ECO:0000256" key="3">
    <source>
        <dbReference type="ARBA" id="ARBA00022475"/>
    </source>
</evidence>
<comment type="similarity">
    <text evidence="2">Belongs to the CDP-glycerol glycerophosphotransferase family.</text>
</comment>
<dbReference type="InterPro" id="IPR051612">
    <property type="entry name" value="Teichoic_Acid_Biosynth"/>
</dbReference>
<keyword evidence="4" id="KW-0808">Transferase</keyword>
<dbReference type="InterPro" id="IPR029044">
    <property type="entry name" value="Nucleotide-diphossugar_trans"/>
</dbReference>
<dbReference type="InterPro" id="IPR043148">
    <property type="entry name" value="TagF_C"/>
</dbReference>
<dbReference type="EMBL" id="JAIBOA010000012">
    <property type="protein sequence ID" value="MBW8484626.1"/>
    <property type="molecule type" value="Genomic_DNA"/>
</dbReference>
<dbReference type="Proteomes" id="UP000774570">
    <property type="component" value="Unassembled WGS sequence"/>
</dbReference>
<protein>
    <submittedName>
        <fullName evidence="8">CDP-glycerol glycerophosphotransferase family protein</fullName>
    </submittedName>
</protein>
<keyword evidence="6" id="KW-0472">Membrane</keyword>
<feature type="domain" description="Glycosyltransferase 2-like" evidence="7">
    <location>
        <begin position="6"/>
        <end position="171"/>
    </location>
</feature>
<dbReference type="InterPro" id="IPR007554">
    <property type="entry name" value="Glycerophosphate_synth"/>
</dbReference>